<keyword evidence="5" id="KW-0574">Periplasm</keyword>
<dbReference type="InterPro" id="IPR008962">
    <property type="entry name" value="PapD-like_sf"/>
</dbReference>
<evidence type="ECO:0000256" key="3">
    <source>
        <dbReference type="ARBA" id="ARBA00022558"/>
    </source>
</evidence>
<evidence type="ECO:0000256" key="1">
    <source>
        <dbReference type="ARBA" id="ARBA00004418"/>
    </source>
</evidence>
<evidence type="ECO:0000256" key="4">
    <source>
        <dbReference type="ARBA" id="ARBA00022729"/>
    </source>
</evidence>
<keyword evidence="6 7" id="KW-0143">Chaperone</keyword>
<comment type="subcellular location">
    <subcellularLocation>
        <location evidence="1 7">Periplasm</location>
    </subcellularLocation>
</comment>
<dbReference type="EMBL" id="CP038469">
    <property type="protein sequence ID" value="QBX79862.1"/>
    <property type="molecule type" value="Genomic_DNA"/>
</dbReference>
<keyword evidence="12" id="KW-1185">Reference proteome</keyword>
<dbReference type="Pfam" id="PF00345">
    <property type="entry name" value="PapD_N"/>
    <property type="match status" value="1"/>
</dbReference>
<proteinExistence type="inferred from homology"/>
<feature type="domain" description="Pili assembly chaperone C-terminal" evidence="10">
    <location>
        <begin position="165"/>
        <end position="218"/>
    </location>
</feature>
<dbReference type="InterPro" id="IPR036316">
    <property type="entry name" value="Pili_assmbl_chap_C_dom_sf"/>
</dbReference>
<evidence type="ECO:0000313" key="12">
    <source>
        <dbReference type="Proteomes" id="UP000296284"/>
    </source>
</evidence>
<dbReference type="PRINTS" id="PR00969">
    <property type="entry name" value="CHAPERONPILI"/>
</dbReference>
<comment type="similarity">
    <text evidence="2 7">Belongs to the periplasmic pilus chaperone family.</text>
</comment>
<dbReference type="InterPro" id="IPR016147">
    <property type="entry name" value="Pili_assmbl_chaperone_N"/>
</dbReference>
<dbReference type="InterPro" id="IPR013783">
    <property type="entry name" value="Ig-like_fold"/>
</dbReference>
<feature type="signal peptide" evidence="8">
    <location>
        <begin position="1"/>
        <end position="23"/>
    </location>
</feature>
<gene>
    <name evidence="11" type="ORF">E4Z61_05570</name>
</gene>
<sequence length="225" mass="25020">MGLNLKRKIAMTLLMLLTSSVQAGIVIGGTRVIYPAEKKAVSLTVMNAKTSGVYLVQSWVESDISGRQSPFIVIPPLFRMGSGEENVLRLVFTGGTLPQDRESVFWLNVKSIPATDDSIPSENTLQMVVKSRLKLFYRPTGLSGTQEESWQQLQVSREGNNLVIANPGAYYVSFYSLNIDGREYRDISMIPPKESIRLPVKTVSQVNWQAINDYGGITPVVHRQL</sequence>
<evidence type="ECO:0000259" key="10">
    <source>
        <dbReference type="Pfam" id="PF02753"/>
    </source>
</evidence>
<evidence type="ECO:0000313" key="11">
    <source>
        <dbReference type="EMBL" id="QBX79862.1"/>
    </source>
</evidence>
<evidence type="ECO:0000259" key="9">
    <source>
        <dbReference type="Pfam" id="PF00345"/>
    </source>
</evidence>
<dbReference type="PANTHER" id="PTHR30251:SF11">
    <property type="entry name" value="CHAPERONE PROTEIN FIMC-RELATED"/>
    <property type="match status" value="1"/>
</dbReference>
<dbReference type="Gene3D" id="2.60.40.10">
    <property type="entry name" value="Immunoglobulins"/>
    <property type="match status" value="2"/>
</dbReference>
<dbReference type="SUPFAM" id="SSF49354">
    <property type="entry name" value="PapD-like"/>
    <property type="match status" value="1"/>
</dbReference>
<evidence type="ECO:0000256" key="7">
    <source>
        <dbReference type="RuleBase" id="RU003918"/>
    </source>
</evidence>
<feature type="domain" description="Pili assembly chaperone N-terminal" evidence="9">
    <location>
        <begin position="24"/>
        <end position="142"/>
    </location>
</feature>
<reference evidence="11 12" key="1">
    <citation type="submission" date="2019-03" db="EMBL/GenBank/DDBJ databases">
        <title>Complete genome sequence of Citrobacter sp. SNU WT2 isolated from diseased rainbow trout.</title>
        <authorList>
            <person name="Oh W.T."/>
            <person name="Park S.C."/>
        </authorList>
    </citation>
    <scope>NUCLEOTIDE SEQUENCE [LARGE SCALE GENOMIC DNA]</scope>
    <source>
        <strain evidence="11 12">SNU WT2</strain>
    </source>
</reference>
<evidence type="ECO:0000256" key="8">
    <source>
        <dbReference type="SAM" id="SignalP"/>
    </source>
</evidence>
<evidence type="ECO:0000256" key="2">
    <source>
        <dbReference type="ARBA" id="ARBA00007399"/>
    </source>
</evidence>
<dbReference type="PROSITE" id="PS00635">
    <property type="entry name" value="PILI_CHAPERONE"/>
    <property type="match status" value="1"/>
</dbReference>
<evidence type="ECO:0000256" key="5">
    <source>
        <dbReference type="ARBA" id="ARBA00022764"/>
    </source>
</evidence>
<dbReference type="Proteomes" id="UP000296284">
    <property type="component" value="Chromosome"/>
</dbReference>
<feature type="chain" id="PRO_5045580027" evidence="8">
    <location>
        <begin position="24"/>
        <end position="225"/>
    </location>
</feature>
<name>A0ABX5T2W7_9ENTR</name>
<dbReference type="InterPro" id="IPR001829">
    <property type="entry name" value="Pili_assmbl_chaperone_bac"/>
</dbReference>
<dbReference type="InterPro" id="IPR016148">
    <property type="entry name" value="Pili_assmbl_chaperone_C"/>
</dbReference>
<dbReference type="InterPro" id="IPR050643">
    <property type="entry name" value="Periplasmic_pilus_chap"/>
</dbReference>
<dbReference type="InterPro" id="IPR018046">
    <property type="entry name" value="Pili_assmbl_chaperone_CS"/>
</dbReference>
<dbReference type="SUPFAM" id="SSF49584">
    <property type="entry name" value="Periplasmic chaperone C-domain"/>
    <property type="match status" value="1"/>
</dbReference>
<keyword evidence="3" id="KW-1029">Fimbrium biogenesis</keyword>
<dbReference type="PANTHER" id="PTHR30251">
    <property type="entry name" value="PILUS ASSEMBLY CHAPERONE"/>
    <property type="match status" value="1"/>
</dbReference>
<keyword evidence="4 8" id="KW-0732">Signal</keyword>
<accession>A0ABX5T2W7</accession>
<organism evidence="11 12">
    <name type="scientific">Citrobacter tructae</name>
    <dbReference type="NCBI Taxonomy" id="2562449"/>
    <lineage>
        <taxon>Bacteria</taxon>
        <taxon>Pseudomonadati</taxon>
        <taxon>Pseudomonadota</taxon>
        <taxon>Gammaproteobacteria</taxon>
        <taxon>Enterobacterales</taxon>
        <taxon>Enterobacteriaceae</taxon>
        <taxon>Citrobacter</taxon>
    </lineage>
</organism>
<evidence type="ECO:0000256" key="6">
    <source>
        <dbReference type="ARBA" id="ARBA00023186"/>
    </source>
</evidence>
<protein>
    <submittedName>
        <fullName evidence="11">Molecular chaperone</fullName>
    </submittedName>
</protein>
<dbReference type="RefSeq" id="WP_135321913.1">
    <property type="nucleotide sequence ID" value="NZ_CP038469.1"/>
</dbReference>
<dbReference type="Pfam" id="PF02753">
    <property type="entry name" value="PapD_C"/>
    <property type="match status" value="1"/>
</dbReference>